<feature type="transmembrane region" description="Helical" evidence="11">
    <location>
        <begin position="105"/>
        <end position="129"/>
    </location>
</feature>
<keyword evidence="6 11" id="KW-0812">Transmembrane</keyword>
<keyword evidence="5" id="KW-0762">Sugar transport</keyword>
<keyword evidence="13" id="KW-1185">Reference proteome</keyword>
<dbReference type="RefSeq" id="WP_245695948.1">
    <property type="nucleotide sequence ID" value="NZ_FNCL01000001.1"/>
</dbReference>
<dbReference type="GO" id="GO:0022857">
    <property type="term" value="F:transmembrane transporter activity"/>
    <property type="evidence" value="ECO:0007669"/>
    <property type="project" value="InterPro"/>
</dbReference>
<comment type="function">
    <text evidence="9">Part of the binding-protein-dependent transport system for D-xylose. Probably responsible for the translocation of the substrate across the membrane.</text>
</comment>
<evidence type="ECO:0000256" key="11">
    <source>
        <dbReference type="SAM" id="Phobius"/>
    </source>
</evidence>
<keyword evidence="4" id="KW-0997">Cell inner membrane</keyword>
<keyword evidence="8 11" id="KW-0472">Membrane</keyword>
<protein>
    <recommendedName>
        <fullName evidence="10">Xylose transport system permease protein XylH</fullName>
    </recommendedName>
</protein>
<comment type="subcellular location">
    <subcellularLocation>
        <location evidence="1">Cell membrane</location>
        <topology evidence="1">Multi-pass membrane protein</topology>
    </subcellularLocation>
</comment>
<organism evidence="12 13">
    <name type="scientific">Alloyangia pacifica</name>
    <dbReference type="NCBI Taxonomy" id="311180"/>
    <lineage>
        <taxon>Bacteria</taxon>
        <taxon>Pseudomonadati</taxon>
        <taxon>Pseudomonadota</taxon>
        <taxon>Alphaproteobacteria</taxon>
        <taxon>Rhodobacterales</taxon>
        <taxon>Roseobacteraceae</taxon>
        <taxon>Alloyangia</taxon>
    </lineage>
</organism>
<keyword evidence="7 11" id="KW-1133">Transmembrane helix</keyword>
<evidence type="ECO:0000256" key="1">
    <source>
        <dbReference type="ARBA" id="ARBA00004651"/>
    </source>
</evidence>
<sequence length="351" mass="37293">MTMETTSQTSKPARPAATPSFSIGALFRRPEVGAFMGMVLVFVFFAYFGYDRNFLSPFGTSSWVNMASTIGIIAIPIGFLMIAGELDISIGAMVPAAKMSMAIACGFYGLPFVVGLLITFGIAFVVGWINGMLVTRTNVPSLIVTLATLFAVSGLTLFLSLLLTDTTSQALTSPPVAKFIFGDYHFWGFQSSVFWWIAIAAALYYVLHMSPWGNWILALGGDKESARNAGIPINKLKISLFILTAMAAALSGVCETVLSNSATTTTNFALIFNCIIAVVVGGVLLTGGFGTVAGVFFGTATLAIVQQGIGYTPFDRNLSSLIIGVMLLIAVLMNDTFRNMATSMSASKKGK</sequence>
<evidence type="ECO:0000256" key="4">
    <source>
        <dbReference type="ARBA" id="ARBA00022519"/>
    </source>
</evidence>
<evidence type="ECO:0000256" key="6">
    <source>
        <dbReference type="ARBA" id="ARBA00022692"/>
    </source>
</evidence>
<feature type="transmembrane region" description="Helical" evidence="11">
    <location>
        <begin position="62"/>
        <end position="84"/>
    </location>
</feature>
<dbReference type="AlphaFoldDB" id="A0A1I6QWA0"/>
<dbReference type="PANTHER" id="PTHR32196">
    <property type="entry name" value="ABC TRANSPORTER PERMEASE PROTEIN YPHD-RELATED-RELATED"/>
    <property type="match status" value="1"/>
</dbReference>
<evidence type="ECO:0000256" key="2">
    <source>
        <dbReference type="ARBA" id="ARBA00022448"/>
    </source>
</evidence>
<evidence type="ECO:0000313" key="13">
    <source>
        <dbReference type="Proteomes" id="UP000199392"/>
    </source>
</evidence>
<evidence type="ECO:0000256" key="8">
    <source>
        <dbReference type="ARBA" id="ARBA00023136"/>
    </source>
</evidence>
<dbReference type="Proteomes" id="UP000199392">
    <property type="component" value="Unassembled WGS sequence"/>
</dbReference>
<name>A0A1I6QWA0_9RHOB</name>
<reference evidence="13" key="1">
    <citation type="submission" date="2016-10" db="EMBL/GenBank/DDBJ databases">
        <authorList>
            <person name="Varghese N."/>
            <person name="Submissions S."/>
        </authorList>
    </citation>
    <scope>NUCLEOTIDE SEQUENCE [LARGE SCALE GENOMIC DNA]</scope>
    <source>
        <strain evidence="13">DSM 26894</strain>
    </source>
</reference>
<feature type="transmembrane region" description="Helical" evidence="11">
    <location>
        <begin position="318"/>
        <end position="337"/>
    </location>
</feature>
<evidence type="ECO:0000256" key="7">
    <source>
        <dbReference type="ARBA" id="ARBA00022989"/>
    </source>
</evidence>
<accession>A0A1I6QWA0</accession>
<feature type="transmembrane region" description="Helical" evidence="11">
    <location>
        <begin position="141"/>
        <end position="163"/>
    </location>
</feature>
<dbReference type="CDD" id="cd06579">
    <property type="entry name" value="TM_PBP1_transp_AraH_like"/>
    <property type="match status" value="1"/>
</dbReference>
<dbReference type="Pfam" id="PF02653">
    <property type="entry name" value="BPD_transp_2"/>
    <property type="match status" value="1"/>
</dbReference>
<feature type="transmembrane region" description="Helical" evidence="11">
    <location>
        <begin position="32"/>
        <end position="50"/>
    </location>
</feature>
<feature type="transmembrane region" description="Helical" evidence="11">
    <location>
        <begin position="238"/>
        <end position="258"/>
    </location>
</feature>
<evidence type="ECO:0000256" key="10">
    <source>
        <dbReference type="ARBA" id="ARBA00035686"/>
    </source>
</evidence>
<keyword evidence="2" id="KW-0813">Transport</keyword>
<dbReference type="InterPro" id="IPR001851">
    <property type="entry name" value="ABC_transp_permease"/>
</dbReference>
<proteinExistence type="predicted"/>
<evidence type="ECO:0000313" key="12">
    <source>
        <dbReference type="EMBL" id="SFS56797.1"/>
    </source>
</evidence>
<evidence type="ECO:0000256" key="9">
    <source>
        <dbReference type="ARBA" id="ARBA00035611"/>
    </source>
</evidence>
<dbReference type="GO" id="GO:0005886">
    <property type="term" value="C:plasma membrane"/>
    <property type="evidence" value="ECO:0007669"/>
    <property type="project" value="UniProtKB-SubCell"/>
</dbReference>
<dbReference type="EMBL" id="FOZW01000002">
    <property type="protein sequence ID" value="SFS56797.1"/>
    <property type="molecule type" value="Genomic_DNA"/>
</dbReference>
<evidence type="ECO:0000256" key="5">
    <source>
        <dbReference type="ARBA" id="ARBA00022597"/>
    </source>
</evidence>
<dbReference type="STRING" id="311180.SAMN04488050_102415"/>
<evidence type="ECO:0000256" key="3">
    <source>
        <dbReference type="ARBA" id="ARBA00022475"/>
    </source>
</evidence>
<gene>
    <name evidence="12" type="ORF">SAMN04488050_102415</name>
</gene>
<feature type="transmembrane region" description="Helical" evidence="11">
    <location>
        <begin position="270"/>
        <end position="298"/>
    </location>
</feature>
<dbReference type="PANTHER" id="PTHR32196:SF32">
    <property type="entry name" value="XYLOSE TRANSPORT SYSTEM PERMEASE PROTEIN XYLH"/>
    <property type="match status" value="1"/>
</dbReference>
<feature type="transmembrane region" description="Helical" evidence="11">
    <location>
        <begin position="184"/>
        <end position="207"/>
    </location>
</feature>
<keyword evidence="3" id="KW-1003">Cell membrane</keyword>